<feature type="compositionally biased region" description="Low complexity" evidence="1">
    <location>
        <begin position="9"/>
        <end position="20"/>
    </location>
</feature>
<evidence type="ECO:0000313" key="2">
    <source>
        <dbReference type="EMBL" id="BAM40714.1"/>
    </source>
</evidence>
<proteinExistence type="predicted"/>
<dbReference type="EMBL" id="AP011947">
    <property type="protein sequence ID" value="BAM40714.1"/>
    <property type="molecule type" value="Genomic_DNA"/>
</dbReference>
<dbReference type="eggNOG" id="ENOG502TNCT">
    <property type="taxonomic scope" value="Eukaryota"/>
</dbReference>
<dbReference type="KEGG" id="tot:TOT_020000969"/>
<gene>
    <name evidence="2" type="ORF">TOT_020000969</name>
</gene>
<dbReference type="OMA" id="NGENTYT"/>
<name>J4DPH5_THEOR</name>
<protein>
    <submittedName>
        <fullName evidence="2">Uncharacterized protein</fullName>
    </submittedName>
</protein>
<feature type="region of interest" description="Disordered" evidence="1">
    <location>
        <begin position="1"/>
        <end position="20"/>
    </location>
</feature>
<dbReference type="OrthoDB" id="361233at2759"/>
<dbReference type="GeneID" id="20715071"/>
<dbReference type="VEuPathDB" id="PiroplasmaDB:TOT_020000969"/>
<dbReference type="Proteomes" id="UP000003786">
    <property type="component" value="Chromosome 2"/>
</dbReference>
<sequence length="320" mass="36050">MDQLVGEASDGFSSSSNDTSVDVKWKYGDVEFKYKKEQIGGKDWHCYYPNDKRIASVYYGDNLIWAADPGVSPKAVRAHLPNCGNNTITVEVGANEKKTFTQEFGFYHEKGTIALDVGCKKTTNDYIFTKTGNDKDGEYNYKATKENKITLIVQKKTCGSNKLYWKATGSWYCTEVALTREANKNTKMTLKLTDGSTSTDLTLVKQEDKFWVSENTVFLNTKKKDNAFNCKYTRNVQNKRGTFTYEPAEGFTISRVSHGDHEPKNLIWKSSGFDKCTKVTGNVENDETVSYELLVEGDNGQKVKLKSEKVGTKWNLSSAN</sequence>
<organism evidence="2 3">
    <name type="scientific">Theileria orientalis strain Shintoku</name>
    <dbReference type="NCBI Taxonomy" id="869250"/>
    <lineage>
        <taxon>Eukaryota</taxon>
        <taxon>Sar</taxon>
        <taxon>Alveolata</taxon>
        <taxon>Apicomplexa</taxon>
        <taxon>Aconoidasida</taxon>
        <taxon>Piroplasmida</taxon>
        <taxon>Theileriidae</taxon>
        <taxon>Theileria</taxon>
    </lineage>
</organism>
<reference evidence="2 3" key="1">
    <citation type="journal article" date="2012" name="MBio">
        <title>Comparative genome analysis of three eukaryotic parasites with differing abilities to transform leukocytes reveals key mediators of Theileria-induced leukocyte transformation.</title>
        <authorList>
            <person name="Hayashida K."/>
            <person name="Hara Y."/>
            <person name="Abe T."/>
            <person name="Yamasaki C."/>
            <person name="Toyoda A."/>
            <person name="Kosuge T."/>
            <person name="Suzuki Y."/>
            <person name="Sato Y."/>
            <person name="Kawashima S."/>
            <person name="Katayama T."/>
            <person name="Wakaguri H."/>
            <person name="Inoue N."/>
            <person name="Homma K."/>
            <person name="Tada-Umezaki M."/>
            <person name="Yagi Y."/>
            <person name="Fujii Y."/>
            <person name="Habara T."/>
            <person name="Kanehisa M."/>
            <person name="Watanabe H."/>
            <person name="Ito K."/>
            <person name="Gojobori T."/>
            <person name="Sugawara H."/>
            <person name="Imanishi T."/>
            <person name="Weir W."/>
            <person name="Gardner M."/>
            <person name="Pain A."/>
            <person name="Shiels B."/>
            <person name="Hattori M."/>
            <person name="Nene V."/>
            <person name="Sugimoto C."/>
        </authorList>
    </citation>
    <scope>NUCLEOTIDE SEQUENCE [LARGE SCALE GENOMIC DNA]</scope>
    <source>
        <strain evidence="2 3">Shintoku</strain>
    </source>
</reference>
<evidence type="ECO:0000313" key="3">
    <source>
        <dbReference type="Proteomes" id="UP000003786"/>
    </source>
</evidence>
<dbReference type="RefSeq" id="XP_009691015.1">
    <property type="nucleotide sequence ID" value="XM_009692720.1"/>
</dbReference>
<evidence type="ECO:0000256" key="1">
    <source>
        <dbReference type="SAM" id="MobiDB-lite"/>
    </source>
</evidence>
<keyword evidence="3" id="KW-1185">Reference proteome</keyword>
<accession>J4DPH5</accession>
<dbReference type="AlphaFoldDB" id="J4DPH5"/>